<dbReference type="OrthoDB" id="1551385at2"/>
<sequence>MLKLDNIHVQINNKSILHDLSLHVNPHESVGIIGKNGAGKTTLFEIICGIRLIDDGFIHFLDKQPKDRHYSSHLFFVPDDSLVYEYLTASEYINFVSRLYNKKLDSIEINTMLSFFELDYLSNKLIRYYSKGMKMKLAISLALLLKPQLLILDEPFNGLDPSSCIKLVQKLKEFLQFGSVLFSSHTLDFVEELSHSTYLLQNQQLTNVTTENLKELFTDD</sequence>
<dbReference type="SUPFAM" id="SSF52540">
    <property type="entry name" value="P-loop containing nucleoside triphosphate hydrolases"/>
    <property type="match status" value="1"/>
</dbReference>
<name>A0A2A5IYX5_BACPU</name>
<reference evidence="5 6" key="1">
    <citation type="submission" date="2017-06" db="EMBL/GenBank/DDBJ databases">
        <title>Draft Genome Sequence of Bacillus sp Strain 36R Isolated from saline sediment at Atanasia, Sonora, Mexico.</title>
        <authorList>
            <person name="Sanchez Diaz R."/>
            <person name="Quiroz Macias M.E."/>
            <person name="Ibarra Gamez J.C."/>
            <person name="Enciso Ibarra J."/>
            <person name="Gomez Gil B."/>
            <person name="Galaviz Silva L."/>
        </authorList>
    </citation>
    <scope>NUCLEOTIDE SEQUENCE [LARGE SCALE GENOMIC DNA]</scope>
    <source>
        <strain evidence="5 6">36R_ATNSAL</strain>
    </source>
</reference>
<feature type="domain" description="ABC transporter" evidence="4">
    <location>
        <begin position="2"/>
        <end position="218"/>
    </location>
</feature>
<dbReference type="GO" id="GO:0005524">
    <property type="term" value="F:ATP binding"/>
    <property type="evidence" value="ECO:0007669"/>
    <property type="project" value="UniProtKB-KW"/>
</dbReference>
<evidence type="ECO:0000256" key="1">
    <source>
        <dbReference type="ARBA" id="ARBA00022448"/>
    </source>
</evidence>
<comment type="caution">
    <text evidence="5">The sequence shown here is derived from an EMBL/GenBank/DDBJ whole genome shotgun (WGS) entry which is preliminary data.</text>
</comment>
<dbReference type="InterPro" id="IPR017871">
    <property type="entry name" value="ABC_transporter-like_CS"/>
</dbReference>
<dbReference type="PANTHER" id="PTHR42939:SF1">
    <property type="entry name" value="ABC TRANSPORTER ATP-BINDING PROTEIN ALBC-RELATED"/>
    <property type="match status" value="1"/>
</dbReference>
<dbReference type="InterPro" id="IPR027417">
    <property type="entry name" value="P-loop_NTPase"/>
</dbReference>
<dbReference type="InterPro" id="IPR003593">
    <property type="entry name" value="AAA+_ATPase"/>
</dbReference>
<gene>
    <name evidence="5" type="ORF">CEY02_03810</name>
</gene>
<dbReference type="GO" id="GO:0016887">
    <property type="term" value="F:ATP hydrolysis activity"/>
    <property type="evidence" value="ECO:0007669"/>
    <property type="project" value="InterPro"/>
</dbReference>
<dbReference type="Gene3D" id="3.40.50.300">
    <property type="entry name" value="P-loop containing nucleotide triphosphate hydrolases"/>
    <property type="match status" value="1"/>
</dbReference>
<dbReference type="SMART" id="SM00382">
    <property type="entry name" value="AAA"/>
    <property type="match status" value="1"/>
</dbReference>
<dbReference type="EMBL" id="NKHG01000024">
    <property type="protein sequence ID" value="PCK22535.1"/>
    <property type="molecule type" value="Genomic_DNA"/>
</dbReference>
<accession>A0A2A5IYX5</accession>
<dbReference type="InterPro" id="IPR003439">
    <property type="entry name" value="ABC_transporter-like_ATP-bd"/>
</dbReference>
<evidence type="ECO:0000259" key="4">
    <source>
        <dbReference type="PROSITE" id="PS50893"/>
    </source>
</evidence>
<dbReference type="AlphaFoldDB" id="A0A2A5IYX5"/>
<keyword evidence="1" id="KW-0813">Transport</keyword>
<protein>
    <submittedName>
        <fullName evidence="5">ABC transporter</fullName>
    </submittedName>
</protein>
<keyword evidence="2" id="KW-0547">Nucleotide-binding</keyword>
<evidence type="ECO:0000256" key="2">
    <source>
        <dbReference type="ARBA" id="ARBA00022741"/>
    </source>
</evidence>
<dbReference type="PROSITE" id="PS00211">
    <property type="entry name" value="ABC_TRANSPORTER_1"/>
    <property type="match status" value="1"/>
</dbReference>
<dbReference type="Pfam" id="PF00005">
    <property type="entry name" value="ABC_tran"/>
    <property type="match status" value="1"/>
</dbReference>
<dbReference type="InterPro" id="IPR051782">
    <property type="entry name" value="ABC_Transporter_VariousFunc"/>
</dbReference>
<dbReference type="PANTHER" id="PTHR42939">
    <property type="entry name" value="ABC TRANSPORTER ATP-BINDING PROTEIN ALBC-RELATED"/>
    <property type="match status" value="1"/>
</dbReference>
<keyword evidence="3" id="KW-0067">ATP-binding</keyword>
<dbReference type="Proteomes" id="UP000228754">
    <property type="component" value="Unassembled WGS sequence"/>
</dbReference>
<evidence type="ECO:0000313" key="5">
    <source>
        <dbReference type="EMBL" id="PCK22535.1"/>
    </source>
</evidence>
<proteinExistence type="predicted"/>
<evidence type="ECO:0000256" key="3">
    <source>
        <dbReference type="ARBA" id="ARBA00022840"/>
    </source>
</evidence>
<dbReference type="PROSITE" id="PS50893">
    <property type="entry name" value="ABC_TRANSPORTER_2"/>
    <property type="match status" value="1"/>
</dbReference>
<organism evidence="5 6">
    <name type="scientific">Bacillus pumilus</name>
    <name type="common">Bacillus mesentericus</name>
    <dbReference type="NCBI Taxonomy" id="1408"/>
    <lineage>
        <taxon>Bacteria</taxon>
        <taxon>Bacillati</taxon>
        <taxon>Bacillota</taxon>
        <taxon>Bacilli</taxon>
        <taxon>Bacillales</taxon>
        <taxon>Bacillaceae</taxon>
        <taxon>Bacillus</taxon>
    </lineage>
</organism>
<evidence type="ECO:0000313" key="6">
    <source>
        <dbReference type="Proteomes" id="UP000228754"/>
    </source>
</evidence>